<dbReference type="InterPro" id="IPR024775">
    <property type="entry name" value="DinB-like"/>
</dbReference>
<evidence type="ECO:0000259" key="1">
    <source>
        <dbReference type="Pfam" id="PF12867"/>
    </source>
</evidence>
<reference evidence="3" key="1">
    <citation type="journal article" date="2019" name="Int. J. Syst. Evol. Microbiol.">
        <title>The Global Catalogue of Microorganisms (GCM) 10K type strain sequencing project: providing services to taxonomists for standard genome sequencing and annotation.</title>
        <authorList>
            <consortium name="The Broad Institute Genomics Platform"/>
            <consortium name="The Broad Institute Genome Sequencing Center for Infectious Disease"/>
            <person name="Wu L."/>
            <person name="Ma J."/>
        </authorList>
    </citation>
    <scope>NUCLEOTIDE SEQUENCE [LARGE SCALE GENOMIC DNA]</scope>
    <source>
        <strain evidence="3">PCU 280</strain>
    </source>
</reference>
<feature type="domain" description="DinB-like" evidence="1">
    <location>
        <begin position="10"/>
        <end position="141"/>
    </location>
</feature>
<name>A0ABW1V5I2_9BACL</name>
<comment type="caution">
    <text evidence="2">The sequence shown here is derived from an EMBL/GenBank/DDBJ whole genome shotgun (WGS) entry which is preliminary data.</text>
</comment>
<keyword evidence="3" id="KW-1185">Reference proteome</keyword>
<dbReference type="Gene3D" id="1.20.120.450">
    <property type="entry name" value="dinb family like domain"/>
    <property type="match status" value="1"/>
</dbReference>
<dbReference type="EMBL" id="JBHSTE010000003">
    <property type="protein sequence ID" value="MFC6333091.1"/>
    <property type="molecule type" value="Genomic_DNA"/>
</dbReference>
<accession>A0ABW1V5I2</accession>
<evidence type="ECO:0000313" key="3">
    <source>
        <dbReference type="Proteomes" id="UP001596233"/>
    </source>
</evidence>
<protein>
    <submittedName>
        <fullName evidence="2">DinB family protein</fullName>
    </submittedName>
</protein>
<dbReference type="Pfam" id="PF12867">
    <property type="entry name" value="DinB_2"/>
    <property type="match status" value="1"/>
</dbReference>
<gene>
    <name evidence="2" type="ORF">ACFP56_10685</name>
</gene>
<dbReference type="RefSeq" id="WP_379234186.1">
    <property type="nucleotide sequence ID" value="NZ_JBHSTE010000003.1"/>
</dbReference>
<dbReference type="InterPro" id="IPR034660">
    <property type="entry name" value="DinB/YfiT-like"/>
</dbReference>
<dbReference type="SUPFAM" id="SSF109854">
    <property type="entry name" value="DinB/YfiT-like putative metalloenzymes"/>
    <property type="match status" value="1"/>
</dbReference>
<proteinExistence type="predicted"/>
<sequence>MSKTLKEFEEFTLYVDSIDEELLSVPIAEGKWTVKEVISHLINWDTYSIEKMIPYMKDNAILPEFIDHDTHNMVAIELAKNYQDSTSLKNEFRDTRKKLVSLLNSIGSDISFKIGNGKRKYTIDSYAKIFVHHDKQHQKQIENLRF</sequence>
<dbReference type="Proteomes" id="UP001596233">
    <property type="component" value="Unassembled WGS sequence"/>
</dbReference>
<evidence type="ECO:0000313" key="2">
    <source>
        <dbReference type="EMBL" id="MFC6333091.1"/>
    </source>
</evidence>
<organism evidence="2 3">
    <name type="scientific">Paenibacillus septentrionalis</name>
    <dbReference type="NCBI Taxonomy" id="429342"/>
    <lineage>
        <taxon>Bacteria</taxon>
        <taxon>Bacillati</taxon>
        <taxon>Bacillota</taxon>
        <taxon>Bacilli</taxon>
        <taxon>Bacillales</taxon>
        <taxon>Paenibacillaceae</taxon>
        <taxon>Paenibacillus</taxon>
    </lineage>
</organism>